<evidence type="ECO:0000259" key="3">
    <source>
        <dbReference type="Pfam" id="PF00326"/>
    </source>
</evidence>
<proteinExistence type="predicted"/>
<dbReference type="EMBL" id="JALMLT010000003">
    <property type="protein sequence ID" value="MDT8759776.1"/>
    <property type="molecule type" value="Genomic_DNA"/>
</dbReference>
<dbReference type="PANTHER" id="PTHR42776">
    <property type="entry name" value="SERINE PEPTIDASE S9 FAMILY MEMBER"/>
    <property type="match status" value="1"/>
</dbReference>
<dbReference type="SUPFAM" id="SSF82171">
    <property type="entry name" value="DPP6 N-terminal domain-like"/>
    <property type="match status" value="1"/>
</dbReference>
<dbReference type="InterPro" id="IPR001375">
    <property type="entry name" value="Peptidase_S9_cat"/>
</dbReference>
<evidence type="ECO:0000256" key="2">
    <source>
        <dbReference type="SAM" id="SignalP"/>
    </source>
</evidence>
<dbReference type="SUPFAM" id="SSF53474">
    <property type="entry name" value="alpha/beta-Hydrolases"/>
    <property type="match status" value="1"/>
</dbReference>
<dbReference type="InterPro" id="IPR029058">
    <property type="entry name" value="AB_hydrolase_fold"/>
</dbReference>
<keyword evidence="1" id="KW-0378">Hydrolase</keyword>
<dbReference type="Gene3D" id="3.40.50.1820">
    <property type="entry name" value="alpha/beta hydrolase"/>
    <property type="match status" value="1"/>
</dbReference>
<evidence type="ECO:0000256" key="1">
    <source>
        <dbReference type="ARBA" id="ARBA00022801"/>
    </source>
</evidence>
<evidence type="ECO:0000313" key="4">
    <source>
        <dbReference type="EMBL" id="MDT8759776.1"/>
    </source>
</evidence>
<feature type="domain" description="Peptidase S9 prolyl oligopeptidase catalytic" evidence="3">
    <location>
        <begin position="445"/>
        <end position="647"/>
    </location>
</feature>
<reference evidence="4" key="1">
    <citation type="submission" date="2022-04" db="EMBL/GenBank/DDBJ databases">
        <title>Tomato heritable bacteria conferring resistance against bacterial wilt.</title>
        <authorList>
            <person name="Yin J."/>
        </authorList>
    </citation>
    <scope>NUCLEOTIDE SEQUENCE</scope>
    <source>
        <strain evidence="4">Cra20</strain>
    </source>
</reference>
<comment type="caution">
    <text evidence="4">The sequence shown here is derived from an EMBL/GenBank/DDBJ whole genome shotgun (WGS) entry which is preliminary data.</text>
</comment>
<dbReference type="Pfam" id="PF00326">
    <property type="entry name" value="Peptidase_S9"/>
    <property type="match status" value="1"/>
</dbReference>
<organism evidence="4">
    <name type="scientific">Sphingomonas psychrotolerans</name>
    <dbReference type="NCBI Taxonomy" id="1327635"/>
    <lineage>
        <taxon>Bacteria</taxon>
        <taxon>Pseudomonadati</taxon>
        <taxon>Pseudomonadota</taxon>
        <taxon>Alphaproteobacteria</taxon>
        <taxon>Sphingomonadales</taxon>
        <taxon>Sphingomonadaceae</taxon>
        <taxon>Sphingomonas</taxon>
    </lineage>
</organism>
<protein>
    <submittedName>
        <fullName evidence="4">S9 family peptidase</fullName>
    </submittedName>
</protein>
<accession>A0ABU3N697</accession>
<name>A0ABU3N697_9SPHN</name>
<dbReference type="PANTHER" id="PTHR42776:SF27">
    <property type="entry name" value="DIPEPTIDYL PEPTIDASE FAMILY MEMBER 6"/>
    <property type="match status" value="1"/>
</dbReference>
<feature type="chain" id="PRO_5046274883" evidence="2">
    <location>
        <begin position="24"/>
        <end position="650"/>
    </location>
</feature>
<keyword evidence="2" id="KW-0732">Signal</keyword>
<feature type="signal peptide" evidence="2">
    <location>
        <begin position="1"/>
        <end position="23"/>
    </location>
</feature>
<sequence length="650" mass="70885">MSRWGLRLLVAGGVAVSTMAAFAQSAENAAPQAAAKPATSFDAAVFAELPPVEDPELSPNGKAVAAKIAVKGTQYFAIVPLDGGKPRLVALGDVDLNWWKWVNDDWLVIGVGQLVPYEGDEIYVSRAFGVNAAVPKLTKLSSRDAAQDADDVIWTATDGTPRILMASQTSLFANEAGFWPQVDEIDVSTGRHKQVVRGNEGIFNWYADGSGAVRMGYGMSLDGRTRRIVYRPGATGSFKTIDKARTHKEELTVPAMFLKEPGKAVMIADDEEGYSALYELDLETLARGKQLFASKGYDIGGLVRDATGFNYIGVSVNEDKPGIRWTDPAIEAMHKTIATKIKGGEPRIVSLSRDRSTAIVHVGGANAPGAYFLYRAADESMQVLSTNNSTIGMKRMNPVRTIRYKARDGLEIAAVLTLPFGKKTNLPLIVMPHGGPFARDTEEWDWWTQFLAERGYAVVQPNYRGSSGYGTTFTQKGQGQWGLAMQDDLNDAVTELAKQGIVDPKRVCMVGASYGGYAAMRAAQRDGKLYRCAVAYAGVSDLNRMISHDSNFLGAGARKDWLKMQAPDLKSVSPLFHAEEFSIPLLLVHGKKDRVVPPVHSRVMAQKLKAAGKDVTWIEQPEGDHHFSRSEDRLEFLKALEAFLAKHNPA</sequence>
<gene>
    <name evidence="4" type="ORF">MZO42_13820</name>
</gene>